<feature type="chain" id="PRO_5038884037" description="Lipoprotein" evidence="1">
    <location>
        <begin position="24"/>
        <end position="129"/>
    </location>
</feature>
<proteinExistence type="predicted"/>
<evidence type="ECO:0000256" key="1">
    <source>
        <dbReference type="SAM" id="SignalP"/>
    </source>
</evidence>
<dbReference type="EMBL" id="NNSR01000028">
    <property type="protein sequence ID" value="PKD32309.1"/>
    <property type="molecule type" value="Genomic_DNA"/>
</dbReference>
<dbReference type="RefSeq" id="WP_101028611.1">
    <property type="nucleotide sequence ID" value="NZ_CABMMZ010000028.1"/>
</dbReference>
<comment type="caution">
    <text evidence="2">The sequence shown here is derived from an EMBL/GenBank/DDBJ whole genome shotgun (WGS) entry which is preliminary data.</text>
</comment>
<evidence type="ECO:0000313" key="3">
    <source>
        <dbReference type="Proteomes" id="UP000233425"/>
    </source>
</evidence>
<dbReference type="PROSITE" id="PS51257">
    <property type="entry name" value="PROKAR_LIPOPROTEIN"/>
    <property type="match status" value="1"/>
</dbReference>
<organism evidence="2 3">
    <name type="scientific">Ruminococcus bromii</name>
    <dbReference type="NCBI Taxonomy" id="40518"/>
    <lineage>
        <taxon>Bacteria</taxon>
        <taxon>Bacillati</taxon>
        <taxon>Bacillota</taxon>
        <taxon>Clostridia</taxon>
        <taxon>Eubacteriales</taxon>
        <taxon>Oscillospiraceae</taxon>
        <taxon>Ruminococcus</taxon>
    </lineage>
</organism>
<keyword evidence="1" id="KW-0732">Signal</keyword>
<reference evidence="2" key="1">
    <citation type="journal article" date="2018" name="Environ. Microbiol.">
        <title>Sporulation capability and amylosome conservation among diverse human colonic and rumen isolates of the keystone starch-degrader Ruminococcus bromii.</title>
        <authorList>
            <person name="Mukhopadhya I."/>
            <person name="Morais S."/>
            <person name="Laverde-Gomez J."/>
            <person name="Sheridan P.O."/>
            <person name="Walker A.W."/>
            <person name="Kelly W."/>
            <person name="Klieve A.V."/>
            <person name="Ouwerkerk D."/>
            <person name="Duncan S.H."/>
            <person name="Louis P."/>
            <person name="Koropatkin N."/>
            <person name="Cockburn D."/>
            <person name="Kibler R."/>
            <person name="Cooper P.J."/>
            <person name="Sandoval C."/>
            <person name="Crost E."/>
            <person name="Juge N."/>
            <person name="Bayer E.A."/>
            <person name="Flint H.J."/>
        </authorList>
    </citation>
    <scope>NUCLEOTIDE SEQUENCE [LARGE SCALE GENOMIC DNA]</scope>
    <source>
        <strain evidence="2">ATCC 27255</strain>
    </source>
</reference>
<accession>A0A2N0UZA3</accession>
<protein>
    <recommendedName>
        <fullName evidence="4">Lipoprotein</fullName>
    </recommendedName>
</protein>
<dbReference type="Proteomes" id="UP000233425">
    <property type="component" value="Unassembled WGS sequence"/>
</dbReference>
<keyword evidence="3" id="KW-1185">Reference proteome</keyword>
<dbReference type="AlphaFoldDB" id="A0A2N0UZA3"/>
<evidence type="ECO:0008006" key="4">
    <source>
        <dbReference type="Google" id="ProtNLM"/>
    </source>
</evidence>
<feature type="signal peptide" evidence="1">
    <location>
        <begin position="1"/>
        <end position="23"/>
    </location>
</feature>
<evidence type="ECO:0000313" key="2">
    <source>
        <dbReference type="EMBL" id="PKD32309.1"/>
    </source>
</evidence>
<sequence>MKRIFTISVAAVMALLMVLSLTACGNSTLGYYKLTSAEASGMSFDSSTLAAVGMDKGYILLKEDGKAKLSAAGQEQELTYDDKNFTADGESIPYTLKDGVITMEKDGTKLVFTFDANFKPEASTTESSK</sequence>
<gene>
    <name evidence="2" type="ORF">RBATCC27255_00519</name>
</gene>
<name>A0A2N0UZA3_9FIRM</name>